<dbReference type="Proteomes" id="UP001497525">
    <property type="component" value="Unassembled WGS sequence"/>
</dbReference>
<comment type="subcellular location">
    <subcellularLocation>
        <location evidence="1">Membrane</location>
    </subcellularLocation>
</comment>
<evidence type="ECO:0000259" key="6">
    <source>
        <dbReference type="PROSITE" id="PS50262"/>
    </source>
</evidence>
<dbReference type="PROSITE" id="PS50262">
    <property type="entry name" value="G_PROTEIN_RECEP_F1_2"/>
    <property type="match status" value="1"/>
</dbReference>
<evidence type="ECO:0000256" key="4">
    <source>
        <dbReference type="ARBA" id="ARBA00023136"/>
    </source>
</evidence>
<sequence>MPRTSAVCIDQMCPPYEALVRFGIIFGKLHGPLSLAVCAFGIPTNLANIVVLTRPVMASSATNYLLFWLAVADLLTMVIYVPCLYHFYIVRPNPMQHPAFSPYQRWVEYQTVTVSGVIIFHSQAIWITVLLAVFRYIHVGFPTNGPHLATKRRALIAVVITACLCVLFVLPNVVINYVDACLGPPNTPTNNKSTNSTVYYFVGSEPSEENLDRFSIARLRTAQLHIANFWLQAILLKIVPSFTLAVLTVLLINEMRNASKRRKILQQKDAKNHLRCLLRDGANRERIQQHNESRTTALLLTILICFLTVEVPQGVLVICLHLIPDFHTNVYQPLGDFIDFITLVNESINFVIYTSMSHQFRKAFCHVFYSGRVKSFVESASQALGFRNSSEIEATKNRPQTFPVTEPLEITNRIPREAQTTFCPNPQTLS</sequence>
<evidence type="ECO:0000256" key="1">
    <source>
        <dbReference type="ARBA" id="ARBA00004370"/>
    </source>
</evidence>
<dbReference type="Pfam" id="PF10324">
    <property type="entry name" value="7TM_GPCR_Srw"/>
    <property type="match status" value="1"/>
</dbReference>
<dbReference type="Gene3D" id="1.20.1070.10">
    <property type="entry name" value="Rhodopsin 7-helix transmembrane proteins"/>
    <property type="match status" value="1"/>
</dbReference>
<feature type="transmembrane region" description="Helical" evidence="5">
    <location>
        <begin position="229"/>
        <end position="252"/>
    </location>
</feature>
<protein>
    <recommendedName>
        <fullName evidence="6">G-protein coupled receptors family 1 profile domain-containing protein</fullName>
    </recommendedName>
</protein>
<feature type="transmembrane region" description="Helical" evidence="5">
    <location>
        <begin position="65"/>
        <end position="89"/>
    </location>
</feature>
<dbReference type="SUPFAM" id="SSF81321">
    <property type="entry name" value="Family A G protein-coupled receptor-like"/>
    <property type="match status" value="1"/>
</dbReference>
<dbReference type="InterPro" id="IPR019427">
    <property type="entry name" value="7TM_GPCR_serpentine_rcpt_Srw"/>
</dbReference>
<dbReference type="EMBL" id="CAXLJL010000378">
    <property type="protein sequence ID" value="CAL5137171.1"/>
    <property type="molecule type" value="Genomic_DNA"/>
</dbReference>
<evidence type="ECO:0000256" key="5">
    <source>
        <dbReference type="SAM" id="Phobius"/>
    </source>
</evidence>
<dbReference type="GO" id="GO:0005886">
    <property type="term" value="C:plasma membrane"/>
    <property type="evidence" value="ECO:0007669"/>
    <property type="project" value="TreeGrafter"/>
</dbReference>
<accession>A0AAV2TMF2</accession>
<organism evidence="7 8">
    <name type="scientific">Calicophoron daubneyi</name>
    <name type="common">Rumen fluke</name>
    <name type="synonym">Paramphistomum daubneyi</name>
    <dbReference type="NCBI Taxonomy" id="300641"/>
    <lineage>
        <taxon>Eukaryota</taxon>
        <taxon>Metazoa</taxon>
        <taxon>Spiralia</taxon>
        <taxon>Lophotrochozoa</taxon>
        <taxon>Platyhelminthes</taxon>
        <taxon>Trematoda</taxon>
        <taxon>Digenea</taxon>
        <taxon>Plagiorchiida</taxon>
        <taxon>Pronocephalata</taxon>
        <taxon>Paramphistomoidea</taxon>
        <taxon>Paramphistomidae</taxon>
        <taxon>Calicophoron</taxon>
    </lineage>
</organism>
<dbReference type="AlphaFoldDB" id="A0AAV2TMF2"/>
<feature type="transmembrane region" description="Helical" evidence="5">
    <location>
        <begin position="296"/>
        <end position="323"/>
    </location>
</feature>
<evidence type="ECO:0000256" key="2">
    <source>
        <dbReference type="ARBA" id="ARBA00022692"/>
    </source>
</evidence>
<proteinExistence type="predicted"/>
<feature type="transmembrane region" description="Helical" evidence="5">
    <location>
        <begin position="109"/>
        <end position="134"/>
    </location>
</feature>
<keyword evidence="3 5" id="KW-1133">Transmembrane helix</keyword>
<keyword evidence="2 5" id="KW-0812">Transmembrane</keyword>
<evidence type="ECO:0000256" key="3">
    <source>
        <dbReference type="ARBA" id="ARBA00022989"/>
    </source>
</evidence>
<evidence type="ECO:0000313" key="7">
    <source>
        <dbReference type="EMBL" id="CAL5137171.1"/>
    </source>
</evidence>
<evidence type="ECO:0000313" key="8">
    <source>
        <dbReference type="Proteomes" id="UP001497525"/>
    </source>
</evidence>
<keyword evidence="4 5" id="KW-0472">Membrane</keyword>
<name>A0AAV2TMF2_CALDB</name>
<comment type="caution">
    <text evidence="7">The sequence shown here is derived from an EMBL/GenBank/DDBJ whole genome shotgun (WGS) entry which is preliminary data.</text>
</comment>
<feature type="transmembrane region" description="Helical" evidence="5">
    <location>
        <begin position="155"/>
        <end position="178"/>
    </location>
</feature>
<dbReference type="PANTHER" id="PTHR46273">
    <property type="entry name" value="MYOSUPPRESSIN RECEPTOR 1, ISOFORM B-RELATED"/>
    <property type="match status" value="1"/>
</dbReference>
<dbReference type="PANTHER" id="PTHR46273:SF4">
    <property type="entry name" value="AT19640P"/>
    <property type="match status" value="1"/>
</dbReference>
<dbReference type="InterPro" id="IPR053219">
    <property type="entry name" value="GPCR_Dmsr-1"/>
</dbReference>
<feature type="transmembrane region" description="Helical" evidence="5">
    <location>
        <begin position="33"/>
        <end position="53"/>
    </location>
</feature>
<gene>
    <name evidence="7" type="ORF">CDAUBV1_LOCUS11435</name>
</gene>
<dbReference type="PRINTS" id="PR00237">
    <property type="entry name" value="GPCRRHODOPSN"/>
</dbReference>
<dbReference type="InterPro" id="IPR000276">
    <property type="entry name" value="GPCR_Rhodpsn"/>
</dbReference>
<dbReference type="InterPro" id="IPR017452">
    <property type="entry name" value="GPCR_Rhodpsn_7TM"/>
</dbReference>
<reference evidence="7" key="1">
    <citation type="submission" date="2024-06" db="EMBL/GenBank/DDBJ databases">
        <authorList>
            <person name="Liu X."/>
            <person name="Lenzi L."/>
            <person name="Haldenby T S."/>
            <person name="Uol C."/>
        </authorList>
    </citation>
    <scope>NUCLEOTIDE SEQUENCE</scope>
</reference>
<dbReference type="CDD" id="cd14978">
    <property type="entry name" value="7tmA_FMRFamide_R-like"/>
    <property type="match status" value="1"/>
</dbReference>
<dbReference type="GO" id="GO:0008528">
    <property type="term" value="F:G protein-coupled peptide receptor activity"/>
    <property type="evidence" value="ECO:0007669"/>
    <property type="project" value="InterPro"/>
</dbReference>
<feature type="domain" description="G-protein coupled receptors family 1 profile" evidence="6">
    <location>
        <begin position="44"/>
        <end position="353"/>
    </location>
</feature>